<evidence type="ECO:0008006" key="4">
    <source>
        <dbReference type="Google" id="ProtNLM"/>
    </source>
</evidence>
<dbReference type="RefSeq" id="WP_264505402.1">
    <property type="nucleotide sequence ID" value="NZ_JAPDFL010000001.1"/>
</dbReference>
<sequence length="143" mass="15022">MNFLSDLLLAAAALGAGLYCVILSRRLSALGSLEGGMGSAIAMLSAQVDDLARSLKAAQETAGRSGAQLEGQTARAETVARKLQLLVASLHDLPDEPVAQPQSVRPPSPWPTETAQRGPARVAEPEAPPRARVLRRRHAPEAS</sequence>
<keyword evidence="3" id="KW-1185">Reference proteome</keyword>
<proteinExistence type="predicted"/>
<feature type="region of interest" description="Disordered" evidence="1">
    <location>
        <begin position="94"/>
        <end position="143"/>
    </location>
</feature>
<organism evidence="2 3">
    <name type="scientific">Pararhodobacter zhoushanensis</name>
    <dbReference type="NCBI Taxonomy" id="2479545"/>
    <lineage>
        <taxon>Bacteria</taxon>
        <taxon>Pseudomonadati</taxon>
        <taxon>Pseudomonadota</taxon>
        <taxon>Alphaproteobacteria</taxon>
        <taxon>Rhodobacterales</taxon>
        <taxon>Paracoccaceae</taxon>
        <taxon>Pararhodobacter</taxon>
    </lineage>
</organism>
<comment type="caution">
    <text evidence="2">The sequence shown here is derived from an EMBL/GenBank/DDBJ whole genome shotgun (WGS) entry which is preliminary data.</text>
</comment>
<evidence type="ECO:0000256" key="1">
    <source>
        <dbReference type="SAM" id="MobiDB-lite"/>
    </source>
</evidence>
<gene>
    <name evidence="2" type="ORF">OKW52_09010</name>
</gene>
<evidence type="ECO:0000313" key="3">
    <source>
        <dbReference type="Proteomes" id="UP001208938"/>
    </source>
</evidence>
<evidence type="ECO:0000313" key="2">
    <source>
        <dbReference type="EMBL" id="MCW1932393.1"/>
    </source>
</evidence>
<reference evidence="2 3" key="1">
    <citation type="submission" date="2022-10" db="EMBL/GenBank/DDBJ databases">
        <title>Pararhodobacter sp. nov., isolated from marine algae.</title>
        <authorList>
            <person name="Choi B.J."/>
            <person name="Kim J.M."/>
            <person name="Lee J.K."/>
            <person name="Choi D.G."/>
            <person name="Jeon C.O."/>
        </authorList>
    </citation>
    <scope>NUCLEOTIDE SEQUENCE [LARGE SCALE GENOMIC DNA]</scope>
    <source>
        <strain evidence="2 3">ZQ420</strain>
    </source>
</reference>
<dbReference type="EMBL" id="JAPDFL010000001">
    <property type="protein sequence ID" value="MCW1932393.1"/>
    <property type="molecule type" value="Genomic_DNA"/>
</dbReference>
<accession>A0ABT3GXW5</accession>
<feature type="compositionally biased region" description="Basic residues" evidence="1">
    <location>
        <begin position="132"/>
        <end position="143"/>
    </location>
</feature>
<protein>
    <recommendedName>
        <fullName evidence="4">Chemotaxis protein</fullName>
    </recommendedName>
</protein>
<name>A0ABT3GXW5_9RHOB</name>
<dbReference type="Proteomes" id="UP001208938">
    <property type="component" value="Unassembled WGS sequence"/>
</dbReference>